<feature type="region of interest" description="Disordered" evidence="9">
    <location>
        <begin position="337"/>
        <end position="396"/>
    </location>
</feature>
<sequence>MVPSVYRNSRLTQGAELIEKGAGSRSGEFDPIQRAALFHSRECRNFWRHDTRPEYDQEPMLVWENRIYAMMPKDKRPASPPLTDVVWCPKLNLVYVDNVKAGSTTMMGILSREYNCTWHTHTRWPPAQARLARAQCKGLSHDECQDRRSRTDWLDDAVLSGATFFSIVREPIARFQSGYKQAVTMDAKLANLTIAEYVEEYKLKYLNEHTLTQSRRLSGWDAHNRQVPMHFIASLENLEHDMAALWARLGLAPLAAFPRMRAAEMDASKAALDTRLTPVQVRVLCAHLAQDFVCFGYALPEACRGGGGAAAAAVQWRRCSCCGGVAAAAVQRRWRCSSGGGAAPAAVQRRRRRSGGGGAAAAAGGNGGGSDSSCRWQHSSAGSNAAAAPPSPQHRVRTASFTGGECVCNVAAHAARCGASALR</sequence>
<dbReference type="Gene3D" id="3.40.50.300">
    <property type="entry name" value="P-loop containing nucleotide triphosphate hydrolases"/>
    <property type="match status" value="1"/>
</dbReference>
<dbReference type="Pfam" id="PF03567">
    <property type="entry name" value="Sulfotransfer_2"/>
    <property type="match status" value="1"/>
</dbReference>
<gene>
    <name evidence="10" type="ORF">JKP88DRAFT_289200</name>
</gene>
<name>A0A836CHK8_9STRA</name>
<evidence type="ECO:0000256" key="8">
    <source>
        <dbReference type="ARBA" id="ARBA00023180"/>
    </source>
</evidence>
<keyword evidence="3" id="KW-0808">Transferase</keyword>
<keyword evidence="6" id="KW-0333">Golgi apparatus</keyword>
<keyword evidence="8" id="KW-0325">Glycoprotein</keyword>
<protein>
    <recommendedName>
        <fullName evidence="12">Sulfotransferase</fullName>
    </recommendedName>
</protein>
<evidence type="ECO:0000256" key="4">
    <source>
        <dbReference type="ARBA" id="ARBA00022692"/>
    </source>
</evidence>
<evidence type="ECO:0000313" key="10">
    <source>
        <dbReference type="EMBL" id="KAG5185498.1"/>
    </source>
</evidence>
<evidence type="ECO:0000256" key="9">
    <source>
        <dbReference type="SAM" id="MobiDB-lite"/>
    </source>
</evidence>
<accession>A0A836CHK8</accession>
<keyword evidence="11" id="KW-1185">Reference proteome</keyword>
<evidence type="ECO:0000256" key="5">
    <source>
        <dbReference type="ARBA" id="ARBA00022989"/>
    </source>
</evidence>
<evidence type="ECO:0000256" key="6">
    <source>
        <dbReference type="ARBA" id="ARBA00023034"/>
    </source>
</evidence>
<comment type="subcellular location">
    <subcellularLocation>
        <location evidence="1">Golgi apparatus membrane</location>
        <topology evidence="1">Single-pass type II membrane protein</topology>
    </subcellularLocation>
</comment>
<reference evidence="10" key="1">
    <citation type="submission" date="2021-02" db="EMBL/GenBank/DDBJ databases">
        <title>First Annotated Genome of the Yellow-green Alga Tribonema minus.</title>
        <authorList>
            <person name="Mahan K.M."/>
        </authorList>
    </citation>
    <scope>NUCLEOTIDE SEQUENCE</scope>
    <source>
        <strain evidence="10">UTEX B ZZ1240</strain>
    </source>
</reference>
<comment type="caution">
    <text evidence="10">The sequence shown here is derived from an EMBL/GenBank/DDBJ whole genome shotgun (WGS) entry which is preliminary data.</text>
</comment>
<dbReference type="Proteomes" id="UP000664859">
    <property type="component" value="Unassembled WGS sequence"/>
</dbReference>
<dbReference type="GO" id="GO:0016051">
    <property type="term" value="P:carbohydrate biosynthetic process"/>
    <property type="evidence" value="ECO:0007669"/>
    <property type="project" value="InterPro"/>
</dbReference>
<comment type="similarity">
    <text evidence="2">Belongs to the sulfotransferase 2 family.</text>
</comment>
<proteinExistence type="inferred from homology"/>
<dbReference type="InterPro" id="IPR005331">
    <property type="entry name" value="Sulfotransferase"/>
</dbReference>
<dbReference type="EMBL" id="JAFCMP010000129">
    <property type="protein sequence ID" value="KAG5185498.1"/>
    <property type="molecule type" value="Genomic_DNA"/>
</dbReference>
<dbReference type="OrthoDB" id="408912at2759"/>
<dbReference type="PANTHER" id="PTHR12137">
    <property type="entry name" value="CARBOHYDRATE SULFOTRANSFERASE"/>
    <property type="match status" value="1"/>
</dbReference>
<evidence type="ECO:0008006" key="12">
    <source>
        <dbReference type="Google" id="ProtNLM"/>
    </source>
</evidence>
<feature type="compositionally biased region" description="Gly residues" evidence="9">
    <location>
        <begin position="355"/>
        <end position="370"/>
    </location>
</feature>
<evidence type="ECO:0000256" key="3">
    <source>
        <dbReference type="ARBA" id="ARBA00022679"/>
    </source>
</evidence>
<keyword evidence="7" id="KW-0472">Membrane</keyword>
<dbReference type="AlphaFoldDB" id="A0A836CHK8"/>
<dbReference type="InterPro" id="IPR018011">
    <property type="entry name" value="Carb_sulfotrans_8-10"/>
</dbReference>
<dbReference type="GO" id="GO:0000139">
    <property type="term" value="C:Golgi membrane"/>
    <property type="evidence" value="ECO:0007669"/>
    <property type="project" value="UniProtKB-SubCell"/>
</dbReference>
<evidence type="ECO:0000256" key="2">
    <source>
        <dbReference type="ARBA" id="ARBA00006339"/>
    </source>
</evidence>
<evidence type="ECO:0000256" key="1">
    <source>
        <dbReference type="ARBA" id="ARBA00004323"/>
    </source>
</evidence>
<dbReference type="SUPFAM" id="SSF52540">
    <property type="entry name" value="P-loop containing nucleoside triphosphate hydrolases"/>
    <property type="match status" value="1"/>
</dbReference>
<dbReference type="InterPro" id="IPR027417">
    <property type="entry name" value="P-loop_NTPase"/>
</dbReference>
<keyword evidence="4" id="KW-0812">Transmembrane</keyword>
<evidence type="ECO:0000256" key="7">
    <source>
        <dbReference type="ARBA" id="ARBA00023136"/>
    </source>
</evidence>
<organism evidence="10 11">
    <name type="scientific">Tribonema minus</name>
    <dbReference type="NCBI Taxonomy" id="303371"/>
    <lineage>
        <taxon>Eukaryota</taxon>
        <taxon>Sar</taxon>
        <taxon>Stramenopiles</taxon>
        <taxon>Ochrophyta</taxon>
        <taxon>PX clade</taxon>
        <taxon>Xanthophyceae</taxon>
        <taxon>Tribonematales</taxon>
        <taxon>Tribonemataceae</taxon>
        <taxon>Tribonema</taxon>
    </lineage>
</organism>
<keyword evidence="5" id="KW-1133">Transmembrane helix</keyword>
<dbReference type="PANTHER" id="PTHR12137:SF54">
    <property type="entry name" value="CARBOHYDRATE SULFOTRANSFERASE"/>
    <property type="match status" value="1"/>
</dbReference>
<dbReference type="GO" id="GO:0008146">
    <property type="term" value="F:sulfotransferase activity"/>
    <property type="evidence" value="ECO:0007669"/>
    <property type="project" value="InterPro"/>
</dbReference>
<feature type="compositionally biased region" description="Low complexity" evidence="9">
    <location>
        <begin position="379"/>
        <end position="388"/>
    </location>
</feature>
<evidence type="ECO:0000313" key="11">
    <source>
        <dbReference type="Proteomes" id="UP000664859"/>
    </source>
</evidence>